<comment type="caution">
    <text evidence="4">The sequence shown here is derived from an EMBL/GenBank/DDBJ whole genome shotgun (WGS) entry which is preliminary data.</text>
</comment>
<evidence type="ECO:0000256" key="1">
    <source>
        <dbReference type="SAM" id="MobiDB-lite"/>
    </source>
</evidence>
<evidence type="ECO:0000313" key="5">
    <source>
        <dbReference type="Proteomes" id="UP000245754"/>
    </source>
</evidence>
<organism evidence="4 5">
    <name type="scientific">Cupriavidus plantarum</name>
    <dbReference type="NCBI Taxonomy" id="942865"/>
    <lineage>
        <taxon>Bacteria</taxon>
        <taxon>Pseudomonadati</taxon>
        <taxon>Pseudomonadota</taxon>
        <taxon>Betaproteobacteria</taxon>
        <taxon>Burkholderiales</taxon>
        <taxon>Burkholderiaceae</taxon>
        <taxon>Cupriavidus</taxon>
    </lineage>
</organism>
<dbReference type="RefSeq" id="WP_109584192.1">
    <property type="nucleotide sequence ID" value="NZ_QGGT01000003.1"/>
</dbReference>
<dbReference type="AlphaFoldDB" id="A0A316ET25"/>
<feature type="transmembrane region" description="Helical" evidence="2">
    <location>
        <begin position="98"/>
        <end position="120"/>
    </location>
</feature>
<feature type="domain" description="DUF6708" evidence="3">
    <location>
        <begin position="113"/>
        <end position="293"/>
    </location>
</feature>
<proteinExistence type="predicted"/>
<evidence type="ECO:0000313" key="4">
    <source>
        <dbReference type="EMBL" id="PWK34143.1"/>
    </source>
</evidence>
<feature type="region of interest" description="Disordered" evidence="1">
    <location>
        <begin position="292"/>
        <end position="311"/>
    </location>
</feature>
<name>A0A316ET25_9BURK</name>
<dbReference type="Proteomes" id="UP000245754">
    <property type="component" value="Unassembled WGS sequence"/>
</dbReference>
<dbReference type="EMBL" id="QGGT01000003">
    <property type="protein sequence ID" value="PWK34143.1"/>
    <property type="molecule type" value="Genomic_DNA"/>
</dbReference>
<dbReference type="Pfam" id="PF20455">
    <property type="entry name" value="DUF6708"/>
    <property type="match status" value="1"/>
</dbReference>
<feature type="transmembrane region" description="Helical" evidence="2">
    <location>
        <begin position="62"/>
        <end position="86"/>
    </location>
</feature>
<keyword evidence="5" id="KW-1185">Reference proteome</keyword>
<keyword evidence="2" id="KW-0812">Transmembrane</keyword>
<sequence>MDYTGLVQRYRNNRPLTDDERVHQLHQKQRLEVPPRYELAVIQMNSTFLDSVDRHYESRGNLLLMALLIGGLCIGAFIAFAVIAAGTVTDGVGTASEATTFMVVVGIMLGLVVCMSAWIARKEVGRLTHYPIRLDRRHRMIHLFKPTGGMLSVPWDSVFFTLGRCGGGTSNPYRDIRGLILDTDGRTVRDQFAFSMWSTELKPLQSHWEFLRRYMEDGPRALIGQVEFVLPIASQKESFRVSCERVFAMDRSTPIIYWLMWPWNALTAVARWLVMRSCRIPVWPADIEASTRPEPGDRYVKDAASNPPDLR</sequence>
<accession>A0A316ET25</accession>
<reference evidence="4 5" key="1">
    <citation type="submission" date="2018-05" db="EMBL/GenBank/DDBJ databases">
        <title>Genomic Encyclopedia of Type Strains, Phase IV (KMG-V): Genome sequencing to study the core and pangenomes of soil and plant-associated prokaryotes.</title>
        <authorList>
            <person name="Whitman W."/>
        </authorList>
    </citation>
    <scope>NUCLEOTIDE SEQUENCE [LARGE SCALE GENOMIC DNA]</scope>
    <source>
        <strain evidence="4 5">SLV-132</strain>
    </source>
</reference>
<evidence type="ECO:0000256" key="2">
    <source>
        <dbReference type="SAM" id="Phobius"/>
    </source>
</evidence>
<evidence type="ECO:0000259" key="3">
    <source>
        <dbReference type="Pfam" id="PF20455"/>
    </source>
</evidence>
<keyword evidence="2" id="KW-1133">Transmembrane helix</keyword>
<dbReference type="InterPro" id="IPR046554">
    <property type="entry name" value="DUF6708"/>
</dbReference>
<keyword evidence="2" id="KW-0472">Membrane</keyword>
<feature type="compositionally biased region" description="Basic and acidic residues" evidence="1">
    <location>
        <begin position="292"/>
        <end position="301"/>
    </location>
</feature>
<protein>
    <recommendedName>
        <fullName evidence="3">DUF6708 domain-containing protein</fullName>
    </recommendedName>
</protein>
<gene>
    <name evidence="4" type="ORF">C7419_103462</name>
</gene>